<dbReference type="RefSeq" id="XP_062884482.1">
    <property type="nucleotide sequence ID" value="XM_063028527.1"/>
</dbReference>
<dbReference type="GO" id="GO:0005739">
    <property type="term" value="C:mitochondrion"/>
    <property type="evidence" value="ECO:0007669"/>
    <property type="project" value="GOC"/>
</dbReference>
<dbReference type="GO" id="GO:0003735">
    <property type="term" value="F:structural constituent of ribosome"/>
    <property type="evidence" value="ECO:0007669"/>
    <property type="project" value="InterPro"/>
</dbReference>
<accession>A0A095CH82</accession>
<dbReference type="VEuPathDB" id="FungiDB:CNBG_4597"/>
<dbReference type="OMA" id="ERAWFLH"/>
<dbReference type="PANTHER" id="PTHR39150">
    <property type="entry name" value="54S RIBOSOMAL PROTEIN L28, MITOCHONDRIAL"/>
    <property type="match status" value="1"/>
</dbReference>
<reference evidence="2 3" key="1">
    <citation type="journal article" date="2011" name="MBio">
        <title>Genome variation in Cryptococcus gattii, an emerging pathogen of immunocompetent hosts.</title>
        <authorList>
            <person name="D'Souza C.A."/>
            <person name="Kronstad J.W."/>
            <person name="Taylor G."/>
            <person name="Warren R."/>
            <person name="Yuen M."/>
            <person name="Hu G."/>
            <person name="Jung W.H."/>
            <person name="Sham A."/>
            <person name="Kidd S.E."/>
            <person name="Tangen K."/>
            <person name="Lee N."/>
            <person name="Zeilmaker T."/>
            <person name="Sawkins J."/>
            <person name="McVicker G."/>
            <person name="Shah S."/>
            <person name="Gnerre S."/>
            <person name="Griggs A."/>
            <person name="Zeng Q."/>
            <person name="Bartlett K."/>
            <person name="Li W."/>
            <person name="Wang X."/>
            <person name="Heitman J."/>
            <person name="Stajich J.E."/>
            <person name="Fraser J.A."/>
            <person name="Meyer W."/>
            <person name="Carter D."/>
            <person name="Schein J."/>
            <person name="Krzywinski M."/>
            <person name="Kwon-Chung K.J."/>
            <person name="Varma A."/>
            <person name="Wang J."/>
            <person name="Brunham R."/>
            <person name="Fyfe M."/>
            <person name="Ouellette B.F."/>
            <person name="Siddiqui A."/>
            <person name="Marra M."/>
            <person name="Jones S."/>
            <person name="Holt R."/>
            <person name="Birren B.W."/>
            <person name="Galagan J.E."/>
            <person name="Cuomo C.A."/>
        </authorList>
    </citation>
    <scope>NUCLEOTIDE SEQUENCE [LARGE SCALE GENOMIC DNA]</scope>
    <source>
        <strain evidence="2 3">R265</strain>
    </source>
</reference>
<keyword evidence="3" id="KW-1185">Reference proteome</keyword>
<dbReference type="OrthoDB" id="2098203at2759"/>
<proteinExistence type="predicted"/>
<evidence type="ECO:0000313" key="2">
    <source>
        <dbReference type="EMBL" id="KGB78759.1"/>
    </source>
</evidence>
<dbReference type="InterPro" id="IPR042831">
    <property type="entry name" value="Ribosomal_mL40_fung"/>
</dbReference>
<dbReference type="STRING" id="294750.A0A095CH82"/>
<gene>
    <name evidence="2" type="ORF">CNBG_4597</name>
</gene>
<dbReference type="AlphaFoldDB" id="A0A095CH82"/>
<dbReference type="GeneID" id="88180802"/>
<dbReference type="KEGG" id="cdeu:CNBG_4597"/>
<dbReference type="Proteomes" id="UP000029445">
    <property type="component" value="Chromosome 2"/>
</dbReference>
<dbReference type="EMBL" id="CP025760">
    <property type="protein sequence ID" value="KGB78759.1"/>
    <property type="molecule type" value="Genomic_DNA"/>
</dbReference>
<dbReference type="PANTHER" id="PTHR39150:SF1">
    <property type="entry name" value="LARGE RIBOSOMAL SUBUNIT PROTEIN ML40"/>
    <property type="match status" value="1"/>
</dbReference>
<sequence length="205" mass="23283">MSSSFRPLAPITRPLLRRAYAAAAKPSGGNPHLQHPTDSRSEVLRNTLYPHDSYAPTSSSPTGSYHPDYLERLQTVIPSAEAYETIERAWQLHQRELREARKVELDAKYKSMVEACDELERITNPENGGPESVDGKGGLYHRQVYNLAVASVRQAHRRGEQPKGKKTLEQRWLETRVEGLVPREAWVPVESRGKGWNYDWQRPGA</sequence>
<protein>
    <submittedName>
        <fullName evidence="2">Uncharacterized protein</fullName>
    </submittedName>
</protein>
<organism evidence="2 3">
    <name type="scientific">Cryptococcus deuterogattii (strain R265)</name>
    <name type="common">Cryptococcus gattii VGII (strain R265)</name>
    <dbReference type="NCBI Taxonomy" id="294750"/>
    <lineage>
        <taxon>Eukaryota</taxon>
        <taxon>Fungi</taxon>
        <taxon>Dikarya</taxon>
        <taxon>Basidiomycota</taxon>
        <taxon>Agaricomycotina</taxon>
        <taxon>Tremellomycetes</taxon>
        <taxon>Tremellales</taxon>
        <taxon>Cryptococcaceae</taxon>
        <taxon>Cryptococcus</taxon>
        <taxon>Cryptococcus gattii species complex</taxon>
    </lineage>
</organism>
<name>A0A095CH82_CRYD2</name>
<dbReference type="Gene3D" id="6.10.250.3440">
    <property type="match status" value="1"/>
</dbReference>
<evidence type="ECO:0000313" key="3">
    <source>
        <dbReference type="Proteomes" id="UP000029445"/>
    </source>
</evidence>
<reference evidence="2 3" key="2">
    <citation type="journal article" date="2018" name="Proc. Natl. Acad. Sci.">
        <title>RNAi is a critical determinant of centromere evolution in closely related fungi.</title>
        <authorList>
            <person name="Yadav V."/>
            <person name="Sun S."/>
            <person name="Billmyre R.B."/>
            <person name="Thimmappa B.C."/>
            <person name="Shea T."/>
            <person name="Lintner R."/>
            <person name="Bakkeren G."/>
            <person name="Cuomo C.A."/>
            <person name="Heitman J."/>
            <person name="Sanyal K."/>
        </authorList>
    </citation>
    <scope>NUCLEOTIDE SEQUENCE [LARGE SCALE GENOMIC DNA]</scope>
    <source>
        <strain evidence="2 3">R265</strain>
    </source>
</reference>
<dbReference type="HOGENOM" id="CLU_090382_2_0_1"/>
<evidence type="ECO:0000256" key="1">
    <source>
        <dbReference type="SAM" id="MobiDB-lite"/>
    </source>
</evidence>
<dbReference type="GO" id="GO:0032543">
    <property type="term" value="P:mitochondrial translation"/>
    <property type="evidence" value="ECO:0007669"/>
    <property type="project" value="InterPro"/>
</dbReference>
<feature type="region of interest" description="Disordered" evidence="1">
    <location>
        <begin position="22"/>
        <end position="64"/>
    </location>
</feature>